<keyword evidence="1" id="KW-0812">Transmembrane</keyword>
<gene>
    <name evidence="2" type="ORF">OSV15_09740</name>
</gene>
<feature type="transmembrane region" description="Helical" evidence="1">
    <location>
        <begin position="294"/>
        <end position="318"/>
    </location>
</feature>
<dbReference type="Proteomes" id="UP001164632">
    <property type="component" value="Chromosome"/>
</dbReference>
<feature type="transmembrane region" description="Helical" evidence="1">
    <location>
        <begin position="144"/>
        <end position="162"/>
    </location>
</feature>
<reference evidence="2" key="1">
    <citation type="submission" date="2022-11" db="EMBL/GenBank/DDBJ databases">
        <title>Genomic of Pseudomonas TF18.</title>
        <authorList>
            <person name="Liu T."/>
        </authorList>
    </citation>
    <scope>NUCLEOTIDE SEQUENCE</scope>
    <source>
        <strain evidence="2">TF18</strain>
    </source>
</reference>
<proteinExistence type="predicted"/>
<dbReference type="AlphaFoldDB" id="A0AA47E6K9"/>
<feature type="transmembrane region" description="Helical" evidence="1">
    <location>
        <begin position="40"/>
        <end position="62"/>
    </location>
</feature>
<sequence length="344" mass="36848">MERLAHVDALRGSAALLLLMHALPLAMADGATAGLSVDLWLLATLWFLLGCGFVVPASLHASSDGGRGFVVRRLLRLVPLYLLAALLTALLLPEASAWLPGVTAAKQAIPFEVASAYGAMPPILLFYLLCLLMHQLGLLHSVSLRAGAALLLLACSLLLALARQLLDGALPVTLPLLVSLMLFASLWHEAQHADSSYARRRAREYARYTRRAYVLVLPVIFLAGWSQGDAAWARQLLTYAVALAGFVLLTGRLTLSTPLLVWLGQLGYGLYLLLPAMQRLAALLMQNLAISGPGAVMGTALLGLLLALGSAMLCRWLLEQPLAHAGKRLTGQSGLLPLARLHTR</sequence>
<evidence type="ECO:0000313" key="3">
    <source>
        <dbReference type="Proteomes" id="UP001164632"/>
    </source>
</evidence>
<dbReference type="RefSeq" id="WP_267932626.1">
    <property type="nucleotide sequence ID" value="NZ_CP113257.1"/>
</dbReference>
<organism evidence="2 3">
    <name type="scientific">Stutzerimonas frequens</name>
    <dbReference type="NCBI Taxonomy" id="2968969"/>
    <lineage>
        <taxon>Bacteria</taxon>
        <taxon>Pseudomonadati</taxon>
        <taxon>Pseudomonadota</taxon>
        <taxon>Gammaproteobacteria</taxon>
        <taxon>Pseudomonadales</taxon>
        <taxon>Pseudomonadaceae</taxon>
        <taxon>Stutzerimonas</taxon>
    </lineage>
</organism>
<dbReference type="GO" id="GO:0016746">
    <property type="term" value="F:acyltransferase activity"/>
    <property type="evidence" value="ECO:0007669"/>
    <property type="project" value="UniProtKB-KW"/>
</dbReference>
<feature type="transmembrane region" description="Helical" evidence="1">
    <location>
        <begin position="208"/>
        <end position="226"/>
    </location>
</feature>
<feature type="transmembrane region" description="Helical" evidence="1">
    <location>
        <begin position="113"/>
        <end position="132"/>
    </location>
</feature>
<keyword evidence="1" id="KW-1133">Transmembrane helix</keyword>
<keyword evidence="2" id="KW-0808">Transferase</keyword>
<dbReference type="EMBL" id="CP113257">
    <property type="protein sequence ID" value="WAE54415.1"/>
    <property type="molecule type" value="Genomic_DNA"/>
</dbReference>
<evidence type="ECO:0000313" key="2">
    <source>
        <dbReference type="EMBL" id="WAE54415.1"/>
    </source>
</evidence>
<keyword evidence="2" id="KW-0012">Acyltransferase</keyword>
<accession>A0AA47E6K9</accession>
<evidence type="ECO:0000256" key="1">
    <source>
        <dbReference type="SAM" id="Phobius"/>
    </source>
</evidence>
<protein>
    <submittedName>
        <fullName evidence="2">Acyltransferase</fullName>
    </submittedName>
</protein>
<keyword evidence="1" id="KW-0472">Membrane</keyword>
<feature type="transmembrane region" description="Helical" evidence="1">
    <location>
        <begin position="168"/>
        <end position="187"/>
    </location>
</feature>
<feature type="transmembrane region" description="Helical" evidence="1">
    <location>
        <begin position="257"/>
        <end position="274"/>
    </location>
</feature>
<name>A0AA47E6K9_9GAMM</name>
<feature type="transmembrane region" description="Helical" evidence="1">
    <location>
        <begin position="74"/>
        <end position="93"/>
    </location>
</feature>
<feature type="transmembrane region" description="Helical" evidence="1">
    <location>
        <begin position="232"/>
        <end position="250"/>
    </location>
</feature>